<dbReference type="HOGENOM" id="CLU_2315375_0_0_9"/>
<proteinExistence type="predicted"/>
<organism evidence="2 3">
    <name type="scientific">Clostridium saccharobutylicum DSM 13864</name>
    <dbReference type="NCBI Taxonomy" id="1345695"/>
    <lineage>
        <taxon>Bacteria</taxon>
        <taxon>Bacillati</taxon>
        <taxon>Bacillota</taxon>
        <taxon>Clostridia</taxon>
        <taxon>Eubacteriales</taxon>
        <taxon>Clostridiaceae</taxon>
        <taxon>Clostridium</taxon>
    </lineage>
</organism>
<sequence>MSIKEQKQTNSNDDNKLEGEKKNTNMLVAAFMMFILPIISVFLGAFIGGYIGKYIGCNIKISEVVGGIVGFVVSAIAIKLFDKSSKADENADKIHWDDL</sequence>
<protein>
    <recommendedName>
        <fullName evidence="4">Positive regulator of sigma(E), RseC/MucC</fullName>
    </recommendedName>
</protein>
<evidence type="ECO:0000313" key="3">
    <source>
        <dbReference type="Proteomes" id="UP000017118"/>
    </source>
</evidence>
<keyword evidence="1" id="KW-0812">Transmembrane</keyword>
<feature type="transmembrane region" description="Helical" evidence="1">
    <location>
        <begin position="64"/>
        <end position="81"/>
    </location>
</feature>
<dbReference type="OrthoDB" id="1922445at2"/>
<accession>U5MSE8</accession>
<keyword evidence="1" id="KW-0472">Membrane</keyword>
<dbReference type="EMBL" id="CP006721">
    <property type="protein sequence ID" value="AGX43525.1"/>
    <property type="molecule type" value="Genomic_DNA"/>
</dbReference>
<dbReference type="KEGG" id="csb:CLSA_c25530"/>
<dbReference type="Proteomes" id="UP000017118">
    <property type="component" value="Chromosome"/>
</dbReference>
<dbReference type="RefSeq" id="WP_022746673.1">
    <property type="nucleotide sequence ID" value="NC_022571.1"/>
</dbReference>
<dbReference type="Pfam" id="PF04246">
    <property type="entry name" value="RseC_MucC"/>
    <property type="match status" value="1"/>
</dbReference>
<reference evidence="2 3" key="1">
    <citation type="journal article" date="2013" name="Genome Announc.">
        <title>Complete Genome Sequence of the Solvent Producer Clostridium saccharobutylicum NCP262 (DSM 13864).</title>
        <authorList>
            <person name="Poehlein A."/>
            <person name="Hartwich K."/>
            <person name="Krabben P."/>
            <person name="Ehrenreich A."/>
            <person name="Liebl W."/>
            <person name="Durre P."/>
            <person name="Gottschalk G."/>
            <person name="Daniel R."/>
        </authorList>
    </citation>
    <scope>NUCLEOTIDE SEQUENCE [LARGE SCALE GENOMIC DNA]</scope>
    <source>
        <strain evidence="2">DSM 13864</strain>
    </source>
</reference>
<feature type="transmembrane region" description="Helical" evidence="1">
    <location>
        <begin position="26"/>
        <end position="52"/>
    </location>
</feature>
<evidence type="ECO:0008006" key="4">
    <source>
        <dbReference type="Google" id="ProtNLM"/>
    </source>
</evidence>
<keyword evidence="3" id="KW-1185">Reference proteome</keyword>
<evidence type="ECO:0000313" key="2">
    <source>
        <dbReference type="EMBL" id="AGX43525.1"/>
    </source>
</evidence>
<name>U5MSE8_CLOSA</name>
<evidence type="ECO:0000256" key="1">
    <source>
        <dbReference type="SAM" id="Phobius"/>
    </source>
</evidence>
<gene>
    <name evidence="2" type="ORF">CLSA_c25530</name>
</gene>
<dbReference type="AlphaFoldDB" id="U5MSE8"/>
<dbReference type="PATRIC" id="fig|1345695.10.peg.971"/>
<keyword evidence="1" id="KW-1133">Transmembrane helix</keyword>
<dbReference type="GeneID" id="55474964"/>
<dbReference type="eggNOG" id="ENOG5030H2C">
    <property type="taxonomic scope" value="Bacteria"/>
</dbReference>